<name>A0AAV1Y610_LUPLU</name>
<dbReference type="AlphaFoldDB" id="A0AAV1Y610"/>
<keyword evidence="2" id="KW-1185">Reference proteome</keyword>
<proteinExistence type="predicted"/>
<comment type="caution">
    <text evidence="1">The sequence shown here is derived from an EMBL/GenBank/DDBJ whole genome shotgun (WGS) entry which is preliminary data.</text>
</comment>
<dbReference type="InterPro" id="IPR037045">
    <property type="entry name" value="S8pro/Inhibitor_I9_sf"/>
</dbReference>
<evidence type="ECO:0000313" key="2">
    <source>
        <dbReference type="Proteomes" id="UP001497480"/>
    </source>
</evidence>
<gene>
    <name evidence="1" type="ORF">LLUT_LOCUS29589</name>
</gene>
<evidence type="ECO:0000313" key="1">
    <source>
        <dbReference type="EMBL" id="CAL0328529.1"/>
    </source>
</evidence>
<dbReference type="Gene3D" id="3.30.70.80">
    <property type="entry name" value="Peptidase S8 propeptide/proteinase inhibitor I9"/>
    <property type="match status" value="1"/>
</dbReference>
<sequence>MDTKAVDKVFRGDCSTRYVYKAAPKVYRNYAMACILLNIILGPQKLITLKYIIYMHVLVNTHEKAKEALMYSYNKHINGLAALLEEEKEASEIASDYMITIGF</sequence>
<dbReference type="Proteomes" id="UP001497480">
    <property type="component" value="Unassembled WGS sequence"/>
</dbReference>
<dbReference type="EMBL" id="CAXHTB010000021">
    <property type="protein sequence ID" value="CAL0328529.1"/>
    <property type="molecule type" value="Genomic_DNA"/>
</dbReference>
<reference evidence="1 2" key="1">
    <citation type="submission" date="2024-03" db="EMBL/GenBank/DDBJ databases">
        <authorList>
            <person name="Martinez-Hernandez J."/>
        </authorList>
    </citation>
    <scope>NUCLEOTIDE SEQUENCE [LARGE SCALE GENOMIC DNA]</scope>
</reference>
<accession>A0AAV1Y610</accession>
<protein>
    <submittedName>
        <fullName evidence="1">Uncharacterized protein</fullName>
    </submittedName>
</protein>
<organism evidence="1 2">
    <name type="scientific">Lupinus luteus</name>
    <name type="common">European yellow lupine</name>
    <dbReference type="NCBI Taxonomy" id="3873"/>
    <lineage>
        <taxon>Eukaryota</taxon>
        <taxon>Viridiplantae</taxon>
        <taxon>Streptophyta</taxon>
        <taxon>Embryophyta</taxon>
        <taxon>Tracheophyta</taxon>
        <taxon>Spermatophyta</taxon>
        <taxon>Magnoliopsida</taxon>
        <taxon>eudicotyledons</taxon>
        <taxon>Gunneridae</taxon>
        <taxon>Pentapetalae</taxon>
        <taxon>rosids</taxon>
        <taxon>fabids</taxon>
        <taxon>Fabales</taxon>
        <taxon>Fabaceae</taxon>
        <taxon>Papilionoideae</taxon>
        <taxon>50 kb inversion clade</taxon>
        <taxon>genistoids sensu lato</taxon>
        <taxon>core genistoids</taxon>
        <taxon>Genisteae</taxon>
        <taxon>Lupinus</taxon>
    </lineage>
</organism>